<dbReference type="Gene3D" id="1.25.40.20">
    <property type="entry name" value="Ankyrin repeat-containing domain"/>
    <property type="match status" value="1"/>
</dbReference>
<dbReference type="SUPFAM" id="SSF48403">
    <property type="entry name" value="Ankyrin repeat"/>
    <property type="match status" value="1"/>
</dbReference>
<dbReference type="PANTHER" id="PTHR24198">
    <property type="entry name" value="ANKYRIN REPEAT AND PROTEIN KINASE DOMAIN-CONTAINING PROTEIN"/>
    <property type="match status" value="1"/>
</dbReference>
<dbReference type="PROSITE" id="PS50088">
    <property type="entry name" value="ANK_REPEAT"/>
    <property type="match status" value="1"/>
</dbReference>
<dbReference type="EMBL" id="KZ805763">
    <property type="protein sequence ID" value="PVH91871.1"/>
    <property type="molecule type" value="Genomic_DNA"/>
</dbReference>
<feature type="compositionally biased region" description="Low complexity" evidence="4">
    <location>
        <begin position="295"/>
        <end position="305"/>
    </location>
</feature>
<dbReference type="STRING" id="97972.A0A2V1D1J5"/>
<dbReference type="InterPro" id="IPR036770">
    <property type="entry name" value="Ankyrin_rpt-contain_sf"/>
</dbReference>
<dbReference type="InterPro" id="IPR002110">
    <property type="entry name" value="Ankyrin_rpt"/>
</dbReference>
<accession>A0A2V1D1J5</accession>
<name>A0A2V1D1J5_9PLEO</name>
<dbReference type="SMART" id="SM00248">
    <property type="entry name" value="ANK"/>
    <property type="match status" value="3"/>
</dbReference>
<reference evidence="5 6" key="1">
    <citation type="journal article" date="2018" name="Sci. Rep.">
        <title>Comparative genomics provides insights into the lifestyle and reveals functional heterogeneity of dark septate endophytic fungi.</title>
        <authorList>
            <person name="Knapp D.G."/>
            <person name="Nemeth J.B."/>
            <person name="Barry K."/>
            <person name="Hainaut M."/>
            <person name="Henrissat B."/>
            <person name="Johnson J."/>
            <person name="Kuo A."/>
            <person name="Lim J.H.P."/>
            <person name="Lipzen A."/>
            <person name="Nolan M."/>
            <person name="Ohm R.A."/>
            <person name="Tamas L."/>
            <person name="Grigoriev I.V."/>
            <person name="Spatafora J.W."/>
            <person name="Nagy L.G."/>
            <person name="Kovacs G.M."/>
        </authorList>
    </citation>
    <scope>NUCLEOTIDE SEQUENCE [LARGE SCALE GENOMIC DNA]</scope>
    <source>
        <strain evidence="5 6">DSE2036</strain>
    </source>
</reference>
<dbReference type="OrthoDB" id="426293at2759"/>
<feature type="compositionally biased region" description="Basic and acidic residues" evidence="4">
    <location>
        <begin position="272"/>
        <end position="282"/>
    </location>
</feature>
<evidence type="ECO:0000256" key="2">
    <source>
        <dbReference type="ARBA" id="ARBA00023043"/>
    </source>
</evidence>
<keyword evidence="6" id="KW-1185">Reference proteome</keyword>
<proteinExistence type="predicted"/>
<dbReference type="Pfam" id="PF12796">
    <property type="entry name" value="Ank_2"/>
    <property type="match status" value="1"/>
</dbReference>
<evidence type="ECO:0000256" key="1">
    <source>
        <dbReference type="ARBA" id="ARBA00022737"/>
    </source>
</evidence>
<evidence type="ECO:0000256" key="4">
    <source>
        <dbReference type="SAM" id="MobiDB-lite"/>
    </source>
</evidence>
<dbReference type="Proteomes" id="UP000244855">
    <property type="component" value="Unassembled WGS sequence"/>
</dbReference>
<evidence type="ECO:0000256" key="3">
    <source>
        <dbReference type="PROSITE-ProRule" id="PRU00023"/>
    </source>
</evidence>
<feature type="repeat" description="ANK" evidence="3">
    <location>
        <begin position="473"/>
        <end position="506"/>
    </location>
</feature>
<organism evidence="5 6">
    <name type="scientific">Periconia macrospinosa</name>
    <dbReference type="NCBI Taxonomy" id="97972"/>
    <lineage>
        <taxon>Eukaryota</taxon>
        <taxon>Fungi</taxon>
        <taxon>Dikarya</taxon>
        <taxon>Ascomycota</taxon>
        <taxon>Pezizomycotina</taxon>
        <taxon>Dothideomycetes</taxon>
        <taxon>Pleosporomycetidae</taxon>
        <taxon>Pleosporales</taxon>
        <taxon>Massarineae</taxon>
        <taxon>Periconiaceae</taxon>
        <taxon>Periconia</taxon>
    </lineage>
</organism>
<keyword evidence="2 3" id="KW-0040">ANK repeat</keyword>
<sequence>MSQSSTIAARCVALTTGCQIIAYTGSFARRVRGSRHTINAVNSELLAIKTFLEIAQDDFSASGVIFPASLLEAVSDILGCCSTSSEELHKPVLRLTASGTQNEDWERFRNGDLPLLQRDLEVLRSVLDLSLDHISMRVHYTTSLRSPTFENTGNLLSDLLARNGLERERIKDLDGENLLTLSLSLDKFKASTESMLEMMNGDEIRHRKRSDPLDLSSDDAHQSRGRRPTRTHSPESTMTKGIGAWLTNVSSYTVQRPNDRPEHSNIQNLRKVSSENPRRELNLLRGTFYTESITPGSRSQSSGPSKPKKSRSSPRNESPHTAMQTWNFEKPTTCAASTTLNSVVSLLYQNITSDKIAIAKSKRKKLSQDQKIAIDWGLCHIVRTTSPADVERMLWEGANPNVKDPEFGFLVIRAAFELSVDAIQLLLEYGAEIVRKAPNQYFDAIHAAVLGKRMENVQFLVEMGVPIETANTNGETPLHLAIKTPGAYPIAKYLLEMGSDVNIGAKEAGTPLQIALSASKLHSRERSAMVELLLSHGAEGELNAESCVRRGKGLSVLGLI</sequence>
<dbReference type="AlphaFoldDB" id="A0A2V1D1J5"/>
<dbReference type="PROSITE" id="PS50297">
    <property type="entry name" value="ANK_REP_REGION"/>
    <property type="match status" value="1"/>
</dbReference>
<gene>
    <name evidence="5" type="ORF">DM02DRAFT_702586</name>
</gene>
<evidence type="ECO:0000313" key="5">
    <source>
        <dbReference type="EMBL" id="PVH91871.1"/>
    </source>
</evidence>
<protein>
    <submittedName>
        <fullName evidence="5">Ankyrin</fullName>
    </submittedName>
</protein>
<dbReference type="PANTHER" id="PTHR24198:SF165">
    <property type="entry name" value="ANKYRIN REPEAT-CONTAINING PROTEIN-RELATED"/>
    <property type="match status" value="1"/>
</dbReference>
<evidence type="ECO:0000313" key="6">
    <source>
        <dbReference type="Proteomes" id="UP000244855"/>
    </source>
</evidence>
<keyword evidence="1" id="KW-0677">Repeat</keyword>
<feature type="region of interest" description="Disordered" evidence="4">
    <location>
        <begin position="200"/>
        <end position="326"/>
    </location>
</feature>
<feature type="compositionally biased region" description="Polar residues" evidence="4">
    <location>
        <begin position="247"/>
        <end position="256"/>
    </location>
</feature>